<keyword evidence="2" id="KW-1185">Reference proteome</keyword>
<evidence type="ECO:0000313" key="2">
    <source>
        <dbReference type="Proteomes" id="UP000237025"/>
    </source>
</evidence>
<dbReference type="Pfam" id="PF06806">
    <property type="entry name" value="DUF1233"/>
    <property type="match status" value="1"/>
</dbReference>
<accession>A0ABX5A2Q4</accession>
<dbReference type="Proteomes" id="UP000237025">
    <property type="component" value="Unassembled WGS sequence"/>
</dbReference>
<protein>
    <recommendedName>
        <fullName evidence="3">Excisionase</fullName>
    </recommendedName>
</protein>
<proteinExistence type="predicted"/>
<dbReference type="EMBL" id="PQVW01000004">
    <property type="protein sequence ID" value="POZ23984.1"/>
    <property type="molecule type" value="Genomic_DNA"/>
</dbReference>
<sequence>MPQVIFNKQWVVEAGLTHDTGLSERQIKALRKGVWIEGVHFKRQAMNGGETQRGLLWYNLPLIDQLIQEL</sequence>
<evidence type="ECO:0008006" key="3">
    <source>
        <dbReference type="Google" id="ProtNLM"/>
    </source>
</evidence>
<evidence type="ECO:0000313" key="1">
    <source>
        <dbReference type="EMBL" id="POZ23984.1"/>
    </source>
</evidence>
<dbReference type="InterPro" id="IPR038146">
    <property type="entry name" value="933W_put_Xis_sf"/>
</dbReference>
<gene>
    <name evidence="1" type="ORF">C3712_07110</name>
</gene>
<dbReference type="RefSeq" id="WP_103948010.1">
    <property type="nucleotide sequence ID" value="NZ_PQVR01000020.1"/>
</dbReference>
<reference evidence="1 2" key="1">
    <citation type="submission" date="2018-02" db="EMBL/GenBank/DDBJ databases">
        <title>Lelliotia aquatilis sp. nov., isolated from drinking water.</title>
        <authorList>
            <person name="Kaempfer P."/>
            <person name="Glaeser S."/>
            <person name="Exner M."/>
            <person name="Doijad S."/>
            <person name="Chakraborty T."/>
        </authorList>
    </citation>
    <scope>NUCLEOTIDE SEQUENCE [LARGE SCALE GENOMIC DNA]</scope>
    <source>
        <strain evidence="1 2">6331-17</strain>
    </source>
</reference>
<dbReference type="InterPro" id="IPR009634">
    <property type="entry name" value="Put_exci"/>
</dbReference>
<comment type="caution">
    <text evidence="1">The sequence shown here is derived from an EMBL/GenBank/DDBJ whole genome shotgun (WGS) entry which is preliminary data.</text>
</comment>
<name>A0ABX5A2Q4_9ENTR</name>
<dbReference type="Gene3D" id="1.10.1660.60">
    <property type="entry name" value="Putative excisionased domain DUF1233"/>
    <property type="match status" value="1"/>
</dbReference>
<organism evidence="1 2">
    <name type="scientific">Lelliottia aquatilis</name>
    <dbReference type="NCBI Taxonomy" id="2080838"/>
    <lineage>
        <taxon>Bacteria</taxon>
        <taxon>Pseudomonadati</taxon>
        <taxon>Pseudomonadota</taxon>
        <taxon>Gammaproteobacteria</taxon>
        <taxon>Enterobacterales</taxon>
        <taxon>Enterobacteriaceae</taxon>
        <taxon>Lelliottia</taxon>
    </lineage>
</organism>